<dbReference type="PANTHER" id="PTHR45588">
    <property type="entry name" value="TPR DOMAIN-CONTAINING PROTEIN"/>
    <property type="match status" value="1"/>
</dbReference>
<dbReference type="KEGG" id="pgs:CPT03_03740"/>
<protein>
    <recommendedName>
        <fullName evidence="3">Tetratricopeptide repeat protein</fullName>
    </recommendedName>
</protein>
<reference evidence="1 2" key="1">
    <citation type="submission" date="2017-10" db="EMBL/GenBank/DDBJ databases">
        <title>Whole genome of Pedobacter ginsengisoli T01R-27 isolated from tomato rhizosphere.</title>
        <authorList>
            <person name="Weon H.-Y."/>
            <person name="Lee S.A."/>
            <person name="Sang M.K."/>
            <person name="Song J."/>
        </authorList>
    </citation>
    <scope>NUCLEOTIDE SEQUENCE [LARGE SCALE GENOMIC DNA]</scope>
    <source>
        <strain evidence="1 2">T01R-27</strain>
    </source>
</reference>
<proteinExistence type="predicted"/>
<organism evidence="1 2">
    <name type="scientific">Pedobacter ginsengisoli</name>
    <dbReference type="NCBI Taxonomy" id="363852"/>
    <lineage>
        <taxon>Bacteria</taxon>
        <taxon>Pseudomonadati</taxon>
        <taxon>Bacteroidota</taxon>
        <taxon>Sphingobacteriia</taxon>
        <taxon>Sphingobacteriales</taxon>
        <taxon>Sphingobacteriaceae</taxon>
        <taxon>Pedobacter</taxon>
    </lineage>
</organism>
<accession>A0A2D1UBY6</accession>
<sequence>MILLFICGLFFSGSDKYTQKPSYLLDYSKTTVATCGSLSPTESIRTTENGKFIMHLPDWGNYSYQISTTNDSAQIYFNQGLTMYYSYHMKEALASFKEAARFDQNCAMAYWGQALAMGPYYNSAHNYTIPKNIQEVLKLMNQSAGSASVKERNLLKVMNLRYPSSETDTIKTKLNELYAQGMRTLISSYPQDADIKALFIDAVMLIHPWNFWNNDGSAKGWTPEVVSLCENILQKNPKHPAALHYYIHLMEASRKPEQTLPNAQLLKDLFPGVAHMVHMSSHVYQRNGLYALGVTANDSADASLMRYDSLARHLSLNKHSSHYFAVQTFCALTGGMYTKGIQYAFRCRKSVGPTYEDTYAQYLYMMPVFTMVRLGKWDELLKDTVQLNDRWVYAGILDNFAKGLAYVYTGKRDLAYGQLILLRNKITDPILKIKHIPFNTPLQAAQIAEGILNAAILFDQKRNTAGINSLNKAIKIEDEMVYSEPMDWPIPARQFLGAYLLSLKKPTTAIKVYKMDLELNPGNGWSLLGLYQSLSVLHEDKKRTKYKTAYLKAFSNSEEIPPASVYFAFGNK</sequence>
<keyword evidence="2" id="KW-1185">Reference proteome</keyword>
<gene>
    <name evidence="1" type="ORF">CPT03_03740</name>
</gene>
<dbReference type="SMART" id="SM00028">
    <property type="entry name" value="TPR"/>
    <property type="match status" value="2"/>
</dbReference>
<dbReference type="AlphaFoldDB" id="A0A2D1UBY6"/>
<dbReference type="EMBL" id="CP024091">
    <property type="protein sequence ID" value="ATP59125.1"/>
    <property type="molecule type" value="Genomic_DNA"/>
</dbReference>
<evidence type="ECO:0000313" key="2">
    <source>
        <dbReference type="Proteomes" id="UP000223749"/>
    </source>
</evidence>
<evidence type="ECO:0008006" key="3">
    <source>
        <dbReference type="Google" id="ProtNLM"/>
    </source>
</evidence>
<dbReference type="InterPro" id="IPR019734">
    <property type="entry name" value="TPR_rpt"/>
</dbReference>
<dbReference type="Gene3D" id="1.25.40.10">
    <property type="entry name" value="Tetratricopeptide repeat domain"/>
    <property type="match status" value="2"/>
</dbReference>
<dbReference type="SUPFAM" id="SSF48452">
    <property type="entry name" value="TPR-like"/>
    <property type="match status" value="1"/>
</dbReference>
<dbReference type="PANTHER" id="PTHR45588:SF1">
    <property type="entry name" value="WW DOMAIN-CONTAINING PROTEIN"/>
    <property type="match status" value="1"/>
</dbReference>
<dbReference type="OrthoDB" id="9778494at2"/>
<dbReference type="Proteomes" id="UP000223749">
    <property type="component" value="Chromosome"/>
</dbReference>
<evidence type="ECO:0000313" key="1">
    <source>
        <dbReference type="EMBL" id="ATP59125.1"/>
    </source>
</evidence>
<name>A0A2D1UBY6_9SPHI</name>
<dbReference type="InterPro" id="IPR011990">
    <property type="entry name" value="TPR-like_helical_dom_sf"/>
</dbReference>